<dbReference type="EMBL" id="SELW01000468">
    <property type="protein sequence ID" value="TID26155.1"/>
    <property type="molecule type" value="Genomic_DNA"/>
</dbReference>
<keyword evidence="4" id="KW-1185">Reference proteome</keyword>
<name>A0A4V4NFL6_9ASCO</name>
<dbReference type="Pfam" id="PF08653">
    <property type="entry name" value="DASH_Dam1"/>
    <property type="match status" value="1"/>
</dbReference>
<dbReference type="GO" id="GO:0042729">
    <property type="term" value="C:DASH complex"/>
    <property type="evidence" value="ECO:0007669"/>
    <property type="project" value="InterPro"/>
</dbReference>
<keyword evidence="1" id="KW-0175">Coiled coil</keyword>
<reference evidence="3 4" key="1">
    <citation type="journal article" date="2019" name="Front. Genet.">
        <title>Whole-Genome Sequencing of the Opportunistic Yeast Pathogen Candida inconspicua Uncovers Its Hybrid Origin.</title>
        <authorList>
            <person name="Mixao V."/>
            <person name="Hansen A.P."/>
            <person name="Saus E."/>
            <person name="Boekhout T."/>
            <person name="Lass-Florl C."/>
            <person name="Gabaldon T."/>
        </authorList>
    </citation>
    <scope>NUCLEOTIDE SEQUENCE [LARGE SCALE GENOMIC DNA]</scope>
    <source>
        <strain evidence="3 4">CBS 180</strain>
    </source>
</reference>
<feature type="compositionally biased region" description="Polar residues" evidence="2">
    <location>
        <begin position="292"/>
        <end position="303"/>
    </location>
</feature>
<proteinExistence type="predicted"/>
<evidence type="ECO:0000256" key="1">
    <source>
        <dbReference type="SAM" id="Coils"/>
    </source>
</evidence>
<feature type="compositionally biased region" description="Polar residues" evidence="2">
    <location>
        <begin position="260"/>
        <end position="281"/>
    </location>
</feature>
<dbReference type="OrthoDB" id="5586015at2759"/>
<dbReference type="GO" id="GO:0008608">
    <property type="term" value="P:attachment of spindle microtubules to kinetochore"/>
    <property type="evidence" value="ECO:0007669"/>
    <property type="project" value="InterPro"/>
</dbReference>
<organism evidence="3 4">
    <name type="scientific">Pichia inconspicua</name>
    <dbReference type="NCBI Taxonomy" id="52247"/>
    <lineage>
        <taxon>Eukaryota</taxon>
        <taxon>Fungi</taxon>
        <taxon>Dikarya</taxon>
        <taxon>Ascomycota</taxon>
        <taxon>Saccharomycotina</taxon>
        <taxon>Pichiomycetes</taxon>
        <taxon>Pichiales</taxon>
        <taxon>Pichiaceae</taxon>
        <taxon>Pichia</taxon>
    </lineage>
</organism>
<comment type="caution">
    <text evidence="3">The sequence shown here is derived from an EMBL/GenBank/DDBJ whole genome shotgun (WGS) entry which is preliminary data.</text>
</comment>
<feature type="coiled-coil region" evidence="1">
    <location>
        <begin position="104"/>
        <end position="183"/>
    </location>
</feature>
<evidence type="ECO:0000256" key="2">
    <source>
        <dbReference type="SAM" id="MobiDB-lite"/>
    </source>
</evidence>
<evidence type="ECO:0000313" key="4">
    <source>
        <dbReference type="Proteomes" id="UP000307173"/>
    </source>
</evidence>
<dbReference type="AlphaFoldDB" id="A0A4V4NFL6"/>
<evidence type="ECO:0000313" key="3">
    <source>
        <dbReference type="EMBL" id="TID26155.1"/>
    </source>
</evidence>
<gene>
    <name evidence="3" type="ORF">CANINC_002850</name>
</gene>
<sequence>MNRQQTPGTPRSSVIVLPLTPQRAKTTAAFPFSSPYTGKSPLLGNNDNINSAIDSPADRIELFERGVGKSDTDIRIPPVGCPINQMPFFDSTTGSKFVETMKRINTQMNRLNKLNDNIVDMNESLGAYLFGLYQNAWCVNMNENFTLERISKLEEARKLEKEIEELEKELDNVRRRRSLLRRQEERRKSTMPPPSIPRFNVRDRQKRVREVDRPARQVMESVPAKRRTFLRAGSKKPRHEQHGGLNLSFATKLRTALDTPDTSNDSSGDTSEVQTLNTIRRVQNARDRRPLQQKSVNRGNSWEVNHRKPFR</sequence>
<accession>A0A4V4NFL6</accession>
<dbReference type="STRING" id="52247.A0A4V4NFL6"/>
<dbReference type="Proteomes" id="UP000307173">
    <property type="component" value="Unassembled WGS sequence"/>
</dbReference>
<protein>
    <submittedName>
        <fullName evidence="3">Uncharacterized protein</fullName>
    </submittedName>
</protein>
<feature type="region of interest" description="Disordered" evidence="2">
    <location>
        <begin position="257"/>
        <end position="311"/>
    </location>
</feature>
<dbReference type="InterPro" id="IPR013962">
    <property type="entry name" value="DASH_Dam1"/>
</dbReference>
<dbReference type="GO" id="GO:0072686">
    <property type="term" value="C:mitotic spindle"/>
    <property type="evidence" value="ECO:0007669"/>
    <property type="project" value="InterPro"/>
</dbReference>